<dbReference type="EC" id="5.4.2.11" evidence="6 10"/>
<evidence type="ECO:0000256" key="5">
    <source>
        <dbReference type="ARBA" id="ARBA00023235"/>
    </source>
</evidence>
<dbReference type="InterPro" id="IPR013078">
    <property type="entry name" value="His_Pase_superF_clade-1"/>
</dbReference>
<feature type="binding site" evidence="6 8">
    <location>
        <begin position="8"/>
        <end position="15"/>
    </location>
    <ligand>
        <name>substrate</name>
    </ligand>
</feature>
<feature type="binding site" evidence="6 8">
    <location>
        <begin position="21"/>
        <end position="22"/>
    </location>
    <ligand>
        <name>substrate</name>
    </ligand>
</feature>
<feature type="binding site" evidence="6 8">
    <location>
        <position position="98"/>
    </location>
    <ligand>
        <name>substrate</name>
    </ligand>
</feature>
<dbReference type="AlphaFoldDB" id="A0A1S1QYJ4"/>
<dbReference type="InterPro" id="IPR005952">
    <property type="entry name" value="Phosphogly_mut1"/>
</dbReference>
<feature type="binding site" evidence="6 8">
    <location>
        <begin position="114"/>
        <end position="115"/>
    </location>
    <ligand>
        <name>substrate</name>
    </ligand>
</feature>
<dbReference type="SMART" id="SM00855">
    <property type="entry name" value="PGAM"/>
    <property type="match status" value="1"/>
</dbReference>
<comment type="pathway">
    <text evidence="6 10">Carbohydrate degradation; glycolysis; pyruvate from D-glyceraldehyde 3-phosphate: step 3/5.</text>
</comment>
<dbReference type="Proteomes" id="UP000179627">
    <property type="component" value="Unassembled WGS sequence"/>
</dbReference>
<feature type="binding site" evidence="6 8">
    <location>
        <begin position="87"/>
        <end position="90"/>
    </location>
    <ligand>
        <name>substrate</name>
    </ligand>
</feature>
<evidence type="ECO:0000256" key="4">
    <source>
        <dbReference type="ARBA" id="ARBA00023152"/>
    </source>
</evidence>
<dbReference type="GO" id="GO:0006096">
    <property type="term" value="P:glycolytic process"/>
    <property type="evidence" value="ECO:0007669"/>
    <property type="project" value="UniProtKB-UniRule"/>
</dbReference>
<name>A0A1S1QYJ4_9ACTN</name>
<keyword evidence="12" id="KW-1185">Reference proteome</keyword>
<evidence type="ECO:0000313" key="12">
    <source>
        <dbReference type="Proteomes" id="UP000179627"/>
    </source>
</evidence>
<dbReference type="NCBIfam" id="TIGR01258">
    <property type="entry name" value="pgm_1"/>
    <property type="match status" value="1"/>
</dbReference>
<proteinExistence type="inferred from homology"/>
<accession>A0A1S1QYJ4</accession>
<evidence type="ECO:0000256" key="6">
    <source>
        <dbReference type="HAMAP-Rule" id="MF_01039"/>
    </source>
</evidence>
<evidence type="ECO:0000313" key="11">
    <source>
        <dbReference type="EMBL" id="OHV38757.1"/>
    </source>
</evidence>
<dbReference type="OrthoDB" id="9781415at2"/>
<dbReference type="EMBL" id="MBLM01000108">
    <property type="protein sequence ID" value="OHV38757.1"/>
    <property type="molecule type" value="Genomic_DNA"/>
</dbReference>
<dbReference type="UniPathway" id="UPA00109">
    <property type="reaction ID" value="UER00186"/>
</dbReference>
<dbReference type="PROSITE" id="PS00175">
    <property type="entry name" value="PG_MUTASE"/>
    <property type="match status" value="1"/>
</dbReference>
<keyword evidence="4 6" id="KW-0324">Glycolysis</keyword>
<dbReference type="GO" id="GO:0006094">
    <property type="term" value="P:gluconeogenesis"/>
    <property type="evidence" value="ECO:0007669"/>
    <property type="project" value="UniProtKB-UniRule"/>
</dbReference>
<evidence type="ECO:0000256" key="8">
    <source>
        <dbReference type="PIRSR" id="PIRSR613078-2"/>
    </source>
</evidence>
<feature type="binding site" evidence="6 8">
    <location>
        <begin position="181"/>
        <end position="182"/>
    </location>
    <ligand>
        <name>substrate</name>
    </ligand>
</feature>
<keyword evidence="3 6" id="KW-0312">Gluconeogenesis</keyword>
<dbReference type="FunFam" id="3.40.50.1240:FF:000003">
    <property type="entry name" value="2,3-bisphosphoglycerate-dependent phosphoglycerate mutase"/>
    <property type="match status" value="1"/>
</dbReference>
<dbReference type="NCBIfam" id="NF010713">
    <property type="entry name" value="PRK14115.1"/>
    <property type="match status" value="1"/>
</dbReference>
<gene>
    <name evidence="6" type="primary">gpmA</name>
    <name evidence="11" type="ORF">CC117_03250</name>
</gene>
<evidence type="ECO:0000256" key="2">
    <source>
        <dbReference type="ARBA" id="ARBA00006717"/>
    </source>
</evidence>
<dbReference type="InterPro" id="IPR029033">
    <property type="entry name" value="His_PPase_superfam"/>
</dbReference>
<dbReference type="PIRSF" id="PIRSF000709">
    <property type="entry name" value="6PFK_2-Ptase"/>
    <property type="match status" value="1"/>
</dbReference>
<dbReference type="NCBIfam" id="NF010718">
    <property type="entry name" value="PRK14120.1"/>
    <property type="match status" value="1"/>
</dbReference>
<feature type="site" description="Transition state stabilizer" evidence="6 9">
    <location>
        <position position="180"/>
    </location>
</feature>
<evidence type="ECO:0000256" key="7">
    <source>
        <dbReference type="PIRSR" id="PIRSR613078-1"/>
    </source>
</evidence>
<evidence type="ECO:0000256" key="10">
    <source>
        <dbReference type="RuleBase" id="RU004512"/>
    </source>
</evidence>
<dbReference type="Gene3D" id="3.40.50.1240">
    <property type="entry name" value="Phosphoglycerate mutase-like"/>
    <property type="match status" value="1"/>
</dbReference>
<feature type="binding site" evidence="6 8">
    <location>
        <position position="60"/>
    </location>
    <ligand>
        <name>substrate</name>
    </ligand>
</feature>
<feature type="active site" description="Proton donor/acceptor" evidence="6 7">
    <location>
        <position position="87"/>
    </location>
</feature>
<comment type="catalytic activity">
    <reaction evidence="1 6 10">
        <text>(2R)-2-phosphoglycerate = (2R)-3-phosphoglycerate</text>
        <dbReference type="Rhea" id="RHEA:15901"/>
        <dbReference type="ChEBI" id="CHEBI:58272"/>
        <dbReference type="ChEBI" id="CHEBI:58289"/>
        <dbReference type="EC" id="5.4.2.11"/>
    </reaction>
</comment>
<comment type="similarity">
    <text evidence="2 6">Belongs to the phosphoglycerate mutase family. BPG-dependent PGAM subfamily.</text>
</comment>
<evidence type="ECO:0000256" key="1">
    <source>
        <dbReference type="ARBA" id="ARBA00000380"/>
    </source>
</evidence>
<dbReference type="Pfam" id="PF00300">
    <property type="entry name" value="His_Phos_1"/>
    <property type="match status" value="1"/>
</dbReference>
<dbReference type="CDD" id="cd07067">
    <property type="entry name" value="HP_PGM_like"/>
    <property type="match status" value="1"/>
</dbReference>
<dbReference type="PANTHER" id="PTHR11931">
    <property type="entry name" value="PHOSPHOGLYCERATE MUTASE"/>
    <property type="match status" value="1"/>
</dbReference>
<evidence type="ECO:0000256" key="3">
    <source>
        <dbReference type="ARBA" id="ARBA00022432"/>
    </source>
</evidence>
<dbReference type="SUPFAM" id="SSF53254">
    <property type="entry name" value="Phosphoglycerate mutase-like"/>
    <property type="match status" value="1"/>
</dbReference>
<organism evidence="11 12">
    <name type="scientific">Parafrankia colletiae</name>
    <dbReference type="NCBI Taxonomy" id="573497"/>
    <lineage>
        <taxon>Bacteria</taxon>
        <taxon>Bacillati</taxon>
        <taxon>Actinomycetota</taxon>
        <taxon>Actinomycetes</taxon>
        <taxon>Frankiales</taxon>
        <taxon>Frankiaceae</taxon>
        <taxon>Parafrankia</taxon>
    </lineage>
</organism>
<evidence type="ECO:0000256" key="9">
    <source>
        <dbReference type="PIRSR" id="PIRSR613078-3"/>
    </source>
</evidence>
<dbReference type="InterPro" id="IPR001345">
    <property type="entry name" value="PG/BPGM_mutase_AS"/>
</dbReference>
<feature type="active site" description="Tele-phosphohistidine intermediate" evidence="6 7">
    <location>
        <position position="9"/>
    </location>
</feature>
<sequence>MPTLVLLRHGESTWNRENLFTGWVDVDLSEKGLKEATRGGELLREVGVLPDVVHTSLLTRAIRTATLALDAAGRGWVPVRRHWRLNERHYGGLQGLNKAETLEKYGEEQFMLWRRSYDTPPPPIEPGQTSGVDERYADLAPDVIPLTECLRDVVIRMLPYWYDAIVPDLRAGQTVLVAAHGNSLRALVKHLDGISDTDIAGLNIPTGIPLRYELDDDLKVVDSGYLDPDTAEAAAAAVAAQGKKK</sequence>
<keyword evidence="5 6" id="KW-0413">Isomerase</keyword>
<comment type="caution">
    <text evidence="11">The sequence shown here is derived from an EMBL/GenBank/DDBJ whole genome shotgun (WGS) entry which is preliminary data.</text>
</comment>
<comment type="function">
    <text evidence="6 10">Catalyzes the interconversion of 2-phosphoglycerate and 3-phosphoglycerate.</text>
</comment>
<protein>
    <recommendedName>
        <fullName evidence="6 10">2,3-bisphosphoglycerate-dependent phosphoglycerate mutase</fullName>
        <shortName evidence="6">BPG-dependent PGAM</shortName>
        <shortName evidence="6">PGAM</shortName>
        <shortName evidence="6">Phosphoglyceromutase</shortName>
        <shortName evidence="6">dPGM</shortName>
        <ecNumber evidence="6 10">5.4.2.11</ecNumber>
    </recommendedName>
</protein>
<dbReference type="RefSeq" id="WP_071083792.1">
    <property type="nucleotide sequence ID" value="NZ_MBLM01000108.1"/>
</dbReference>
<dbReference type="GO" id="GO:0004619">
    <property type="term" value="F:phosphoglycerate mutase activity"/>
    <property type="evidence" value="ECO:0007669"/>
    <property type="project" value="UniProtKB-UniRule"/>
</dbReference>
<reference evidence="12" key="1">
    <citation type="submission" date="2016-07" db="EMBL/GenBank/DDBJ databases">
        <title>Sequence Frankia sp. strain CcI1.17.</title>
        <authorList>
            <person name="Ghodhbane-Gtari F."/>
            <person name="Swanson E."/>
            <person name="Gueddou A."/>
            <person name="Morris K."/>
            <person name="Hezbri K."/>
            <person name="Ktari A."/>
            <person name="Nouioui I."/>
            <person name="Abebe-Akele F."/>
            <person name="Simpson S."/>
            <person name="Thomas K."/>
            <person name="Gtari M."/>
            <person name="Tisa L.S."/>
            <person name="Hurst S."/>
        </authorList>
    </citation>
    <scope>NUCLEOTIDE SEQUENCE [LARGE SCALE GENOMIC DNA]</scope>
    <source>
        <strain evidence="12">Cc1.17</strain>
    </source>
</reference>
<dbReference type="HAMAP" id="MF_01039">
    <property type="entry name" value="PGAM_GpmA"/>
    <property type="match status" value="1"/>
</dbReference>